<organism evidence="5 6">
    <name type="scientific">Trichostrongylus colubriformis</name>
    <name type="common">Black scour worm</name>
    <dbReference type="NCBI Taxonomy" id="6319"/>
    <lineage>
        <taxon>Eukaryota</taxon>
        <taxon>Metazoa</taxon>
        <taxon>Ecdysozoa</taxon>
        <taxon>Nematoda</taxon>
        <taxon>Chromadorea</taxon>
        <taxon>Rhabditida</taxon>
        <taxon>Rhabditina</taxon>
        <taxon>Rhabditomorpha</taxon>
        <taxon>Strongyloidea</taxon>
        <taxon>Trichostrongylidae</taxon>
        <taxon>Trichostrongylus</taxon>
    </lineage>
</organism>
<dbReference type="InterPro" id="IPR011011">
    <property type="entry name" value="Znf_FYVE_PHD"/>
</dbReference>
<evidence type="ECO:0000256" key="3">
    <source>
        <dbReference type="ARBA" id="ARBA00022833"/>
    </source>
</evidence>
<sequence length="128" mass="14361">MHFFSIFCFVNLLFLTSRLVTLISSLQLVNAQRTVADTCVCASLGPPDADLLVCVLCRAKYHGTCCKWDPFLVRLPECTYLCVRCLRGRRPCNEDVEVRAIQSLTTRWRQAAGCPCSGIDQPRAVTVF</sequence>
<dbReference type="InterPro" id="IPR013083">
    <property type="entry name" value="Znf_RING/FYVE/PHD"/>
</dbReference>
<dbReference type="SUPFAM" id="SSF57903">
    <property type="entry name" value="FYVE/PHD zinc finger"/>
    <property type="match status" value="1"/>
</dbReference>
<gene>
    <name evidence="5" type="ORF">GCK32_000602</name>
</gene>
<keyword evidence="4" id="KW-0732">Signal</keyword>
<dbReference type="EMBL" id="WIXE01004482">
    <property type="protein sequence ID" value="KAK5982992.1"/>
    <property type="molecule type" value="Genomic_DNA"/>
</dbReference>
<evidence type="ECO:0000313" key="6">
    <source>
        <dbReference type="Proteomes" id="UP001331761"/>
    </source>
</evidence>
<dbReference type="Proteomes" id="UP001331761">
    <property type="component" value="Unassembled WGS sequence"/>
</dbReference>
<dbReference type="AlphaFoldDB" id="A0AAN8FX76"/>
<evidence type="ECO:0000313" key="5">
    <source>
        <dbReference type="EMBL" id="KAK5982992.1"/>
    </source>
</evidence>
<protein>
    <submittedName>
        <fullName evidence="5">Uncharacterized protein</fullName>
    </submittedName>
</protein>
<comment type="caution">
    <text evidence="5">The sequence shown here is derived from an EMBL/GenBank/DDBJ whole genome shotgun (WGS) entry which is preliminary data.</text>
</comment>
<accession>A0AAN8FX76</accession>
<keyword evidence="2" id="KW-0863">Zinc-finger</keyword>
<reference evidence="5 6" key="1">
    <citation type="submission" date="2019-10" db="EMBL/GenBank/DDBJ databases">
        <title>Assembly and Annotation for the nematode Trichostrongylus colubriformis.</title>
        <authorList>
            <person name="Martin J."/>
        </authorList>
    </citation>
    <scope>NUCLEOTIDE SEQUENCE [LARGE SCALE GENOMIC DNA]</scope>
    <source>
        <strain evidence="5">G859</strain>
        <tissue evidence="5">Whole worm</tissue>
    </source>
</reference>
<keyword evidence="3" id="KW-0862">Zinc</keyword>
<evidence type="ECO:0000256" key="1">
    <source>
        <dbReference type="ARBA" id="ARBA00022723"/>
    </source>
</evidence>
<dbReference type="PROSITE" id="PS01359">
    <property type="entry name" value="ZF_PHD_1"/>
    <property type="match status" value="1"/>
</dbReference>
<evidence type="ECO:0000256" key="2">
    <source>
        <dbReference type="ARBA" id="ARBA00022771"/>
    </source>
</evidence>
<name>A0AAN8FX76_TRICO</name>
<proteinExistence type="predicted"/>
<keyword evidence="1" id="KW-0479">Metal-binding</keyword>
<evidence type="ECO:0000256" key="4">
    <source>
        <dbReference type="SAM" id="SignalP"/>
    </source>
</evidence>
<keyword evidence="6" id="KW-1185">Reference proteome</keyword>
<feature type="chain" id="PRO_5042909182" evidence="4">
    <location>
        <begin position="32"/>
        <end position="128"/>
    </location>
</feature>
<dbReference type="Gene3D" id="3.30.40.10">
    <property type="entry name" value="Zinc/RING finger domain, C3HC4 (zinc finger)"/>
    <property type="match status" value="1"/>
</dbReference>
<dbReference type="GO" id="GO:0008270">
    <property type="term" value="F:zinc ion binding"/>
    <property type="evidence" value="ECO:0007669"/>
    <property type="project" value="UniProtKB-KW"/>
</dbReference>
<feature type="signal peptide" evidence="4">
    <location>
        <begin position="1"/>
        <end position="31"/>
    </location>
</feature>
<dbReference type="InterPro" id="IPR019786">
    <property type="entry name" value="Zinc_finger_PHD-type_CS"/>
</dbReference>